<keyword evidence="1" id="KW-1133">Transmembrane helix</keyword>
<feature type="transmembrane region" description="Helical" evidence="1">
    <location>
        <begin position="121"/>
        <end position="138"/>
    </location>
</feature>
<name>A0A1H5UYN2_XYLRU</name>
<evidence type="ECO:0000313" key="2">
    <source>
        <dbReference type="EMBL" id="SEF80199.1"/>
    </source>
</evidence>
<protein>
    <submittedName>
        <fullName evidence="2">Uncharacterized protein</fullName>
    </submittedName>
</protein>
<keyword evidence="1" id="KW-0812">Transmembrane</keyword>
<reference evidence="2 3" key="1">
    <citation type="submission" date="2016-10" db="EMBL/GenBank/DDBJ databases">
        <authorList>
            <person name="de Groot N.N."/>
        </authorList>
    </citation>
    <scope>NUCLEOTIDE SEQUENCE [LARGE SCALE GENOMIC DNA]</scope>
    <source>
        <strain evidence="2 3">AR32</strain>
    </source>
</reference>
<sequence>MNCTPIDLTILSLIFQFNSLSISSMASSMSDISNSAPYLASLMSIKVVRSRISGSDLLMDSRILSIFLLLITTSFAQLLISLSFIIAFSFFLSIFMYFLFLVQIYSKGAPYWGTPIEKMKIMMYYLNLLVCIFTILIYKTTCNFVRYLIVCLSVKIFISISN</sequence>
<proteinExistence type="predicted"/>
<gene>
    <name evidence="2" type="ORF">SAMN05216354_1638</name>
</gene>
<dbReference type="Proteomes" id="UP000236735">
    <property type="component" value="Unassembled WGS sequence"/>
</dbReference>
<accession>A0A1H5UYN2</accession>
<feature type="transmembrane region" description="Helical" evidence="1">
    <location>
        <begin position="67"/>
        <end position="100"/>
    </location>
</feature>
<evidence type="ECO:0000313" key="3">
    <source>
        <dbReference type="Proteomes" id="UP000236735"/>
    </source>
</evidence>
<dbReference type="EMBL" id="FNUV01000004">
    <property type="protein sequence ID" value="SEF80199.1"/>
    <property type="molecule type" value="Genomic_DNA"/>
</dbReference>
<dbReference type="AlphaFoldDB" id="A0A1H5UYN2"/>
<organism evidence="2 3">
    <name type="scientific">Xylanibacter ruminicola</name>
    <name type="common">Prevotella ruminicola</name>
    <dbReference type="NCBI Taxonomy" id="839"/>
    <lineage>
        <taxon>Bacteria</taxon>
        <taxon>Pseudomonadati</taxon>
        <taxon>Bacteroidota</taxon>
        <taxon>Bacteroidia</taxon>
        <taxon>Bacteroidales</taxon>
        <taxon>Prevotellaceae</taxon>
        <taxon>Xylanibacter</taxon>
    </lineage>
</organism>
<keyword evidence="1" id="KW-0472">Membrane</keyword>
<evidence type="ECO:0000256" key="1">
    <source>
        <dbReference type="SAM" id="Phobius"/>
    </source>
</evidence>